<accession>A0A7D9H0V8</accession>
<dbReference type="SUPFAM" id="SSF51735">
    <property type="entry name" value="NAD(P)-binding Rossmann-fold domains"/>
    <property type="match status" value="1"/>
</dbReference>
<feature type="compositionally biased region" description="Basic residues" evidence="1">
    <location>
        <begin position="129"/>
        <end position="138"/>
    </location>
</feature>
<reference evidence="2 3" key="1">
    <citation type="submission" date="2019-07" db="EMBL/GenBank/DDBJ databases">
        <authorList>
            <person name="Friedrich A."/>
            <person name="Schacherer J."/>
        </authorList>
    </citation>
    <scope>NUCLEOTIDE SEQUENCE [LARGE SCALE GENOMIC DNA]</scope>
</reference>
<dbReference type="Proteomes" id="UP000478008">
    <property type="component" value="Unassembled WGS sequence"/>
</dbReference>
<dbReference type="GO" id="GO:0044877">
    <property type="term" value="F:protein-containing complex binding"/>
    <property type="evidence" value="ECO:0007669"/>
    <property type="project" value="TreeGrafter"/>
</dbReference>
<sequence>MSTFGKKLVVFGGNGFLGRRICEAGVKRGMQVLSVSTSGKMPDTATESDREWMKEVSWNRGDVFRPESYTDLIKDAFGVAHSIGILLENQNYKKVVRSTGDMFGLIESFFAQPDGNPMKRSPPKSSQLKNKKDKKTKTAQKQALNEQEDEIQEDEEPIMDMTYDRMNKQSALVLAQTLVECNKQKPAFIYISADRGFPGVPSGYIESKRQAEYELYQLQPAIRPVLMRPGFMYDEKSANNGMFRNTLKDALSVGSTVNRTLFRNALDGLVRPPISTQTVAKWAVEKALDEKFHGPVLMDQMLHIKLENGGQKSGNNISKDSKKETGTKKNN</sequence>
<dbReference type="PANTHER" id="PTHR12126">
    <property type="entry name" value="NADH-UBIQUINONE OXIDOREDUCTASE 39 KDA SUBUNIT-RELATED"/>
    <property type="match status" value="1"/>
</dbReference>
<name>A0A7D9H0V8_DEKBR</name>
<proteinExistence type="predicted"/>
<dbReference type="AlphaFoldDB" id="A0A7D9H0V8"/>
<protein>
    <submittedName>
        <fullName evidence="2">DEBR0S2_03642g1_1</fullName>
    </submittedName>
</protein>
<feature type="region of interest" description="Disordered" evidence="1">
    <location>
        <begin position="113"/>
        <end position="153"/>
    </location>
</feature>
<gene>
    <name evidence="2" type="primary">COQ11</name>
    <name evidence="2" type="ORF">DEBR0S2_03642G</name>
</gene>
<evidence type="ECO:0000313" key="2">
    <source>
        <dbReference type="EMBL" id="VUG17304.1"/>
    </source>
</evidence>
<feature type="region of interest" description="Disordered" evidence="1">
    <location>
        <begin position="308"/>
        <end position="331"/>
    </location>
</feature>
<feature type="compositionally biased region" description="Basic and acidic residues" evidence="1">
    <location>
        <begin position="319"/>
        <end position="331"/>
    </location>
</feature>
<organism evidence="2 3">
    <name type="scientific">Dekkera bruxellensis</name>
    <name type="common">Brettanomyces custersii</name>
    <dbReference type="NCBI Taxonomy" id="5007"/>
    <lineage>
        <taxon>Eukaryota</taxon>
        <taxon>Fungi</taxon>
        <taxon>Dikarya</taxon>
        <taxon>Ascomycota</taxon>
        <taxon>Saccharomycotina</taxon>
        <taxon>Pichiomycetes</taxon>
        <taxon>Pichiales</taxon>
        <taxon>Pichiaceae</taxon>
        <taxon>Brettanomyces</taxon>
    </lineage>
</organism>
<keyword evidence="3" id="KW-1185">Reference proteome</keyword>
<dbReference type="InterPro" id="IPR051207">
    <property type="entry name" value="ComplexI_NDUFA9_subunit"/>
</dbReference>
<dbReference type="Gene3D" id="3.40.50.720">
    <property type="entry name" value="NAD(P)-binding Rossmann-like Domain"/>
    <property type="match status" value="1"/>
</dbReference>
<dbReference type="PANTHER" id="PTHR12126:SF16">
    <property type="entry name" value="MIOREX COMPLEX COMPONENT 2"/>
    <property type="match status" value="1"/>
</dbReference>
<dbReference type="InterPro" id="IPR036291">
    <property type="entry name" value="NAD(P)-bd_dom_sf"/>
</dbReference>
<dbReference type="EMBL" id="CABFWN010000002">
    <property type="protein sequence ID" value="VUG17304.1"/>
    <property type="molecule type" value="Genomic_DNA"/>
</dbReference>
<dbReference type="GO" id="GO:0005739">
    <property type="term" value="C:mitochondrion"/>
    <property type="evidence" value="ECO:0007669"/>
    <property type="project" value="TreeGrafter"/>
</dbReference>
<evidence type="ECO:0000256" key="1">
    <source>
        <dbReference type="SAM" id="MobiDB-lite"/>
    </source>
</evidence>
<evidence type="ECO:0000313" key="3">
    <source>
        <dbReference type="Proteomes" id="UP000478008"/>
    </source>
</evidence>